<evidence type="ECO:0000313" key="3">
    <source>
        <dbReference type="Proteomes" id="UP000807825"/>
    </source>
</evidence>
<keyword evidence="1" id="KW-0175">Coiled coil</keyword>
<proteinExistence type="predicted"/>
<dbReference type="AlphaFoldDB" id="A0A9D6V8G5"/>
<dbReference type="Proteomes" id="UP000807825">
    <property type="component" value="Unassembled WGS sequence"/>
</dbReference>
<comment type="caution">
    <text evidence="2">The sequence shown here is derived from an EMBL/GenBank/DDBJ whole genome shotgun (WGS) entry which is preliminary data.</text>
</comment>
<sequence length="114" mass="13251">MMGKIRTFRSPQQIRLQFEAMMLLARSQQGHIRLTYMEKKPYYAVFVDSGNEYALTINQKGYVSEIFAGSGRQELESNARMTHDELRNLVDSALESVERRLESWEQDAKISIDT</sequence>
<name>A0A9D6V8G5_9BACT</name>
<evidence type="ECO:0000256" key="1">
    <source>
        <dbReference type="SAM" id="Coils"/>
    </source>
</evidence>
<protein>
    <submittedName>
        <fullName evidence="2">Uncharacterized protein</fullName>
    </submittedName>
</protein>
<gene>
    <name evidence="2" type="ORF">HY912_24470</name>
</gene>
<dbReference type="EMBL" id="JACRDE010000634">
    <property type="protein sequence ID" value="MBI5252663.1"/>
    <property type="molecule type" value="Genomic_DNA"/>
</dbReference>
<reference evidence="2" key="1">
    <citation type="submission" date="2020-07" db="EMBL/GenBank/DDBJ databases">
        <title>Huge and variable diversity of episymbiotic CPR bacteria and DPANN archaea in groundwater ecosystems.</title>
        <authorList>
            <person name="He C.Y."/>
            <person name="Keren R."/>
            <person name="Whittaker M."/>
            <person name="Farag I.F."/>
            <person name="Doudna J."/>
            <person name="Cate J.H.D."/>
            <person name="Banfield J.F."/>
        </authorList>
    </citation>
    <scope>NUCLEOTIDE SEQUENCE</scope>
    <source>
        <strain evidence="2">NC_groundwater_1664_Pr3_B-0.1um_52_9</strain>
    </source>
</reference>
<organism evidence="2 3">
    <name type="scientific">Desulfomonile tiedjei</name>
    <dbReference type="NCBI Taxonomy" id="2358"/>
    <lineage>
        <taxon>Bacteria</taxon>
        <taxon>Pseudomonadati</taxon>
        <taxon>Thermodesulfobacteriota</taxon>
        <taxon>Desulfomonilia</taxon>
        <taxon>Desulfomonilales</taxon>
        <taxon>Desulfomonilaceae</taxon>
        <taxon>Desulfomonile</taxon>
    </lineage>
</organism>
<feature type="coiled-coil region" evidence="1">
    <location>
        <begin position="87"/>
        <end position="114"/>
    </location>
</feature>
<accession>A0A9D6V8G5</accession>
<evidence type="ECO:0000313" key="2">
    <source>
        <dbReference type="EMBL" id="MBI5252663.1"/>
    </source>
</evidence>